<dbReference type="EMBL" id="CP076405">
    <property type="protein sequence ID" value="QWQ19619.2"/>
    <property type="molecule type" value="Genomic_DNA"/>
</dbReference>
<keyword evidence="1" id="KW-0805">Transcription regulation</keyword>
<dbReference type="InterPro" id="IPR005471">
    <property type="entry name" value="Tscrpt_reg_IclR_N"/>
</dbReference>
<dbReference type="InterPro" id="IPR050707">
    <property type="entry name" value="HTH_MetabolicPath_Reg"/>
</dbReference>
<dbReference type="SMART" id="SM00346">
    <property type="entry name" value="HTH_ICLR"/>
    <property type="match status" value="1"/>
</dbReference>
<evidence type="ECO:0000313" key="7">
    <source>
        <dbReference type="Proteomes" id="UP000682358"/>
    </source>
</evidence>
<dbReference type="GO" id="GO:0003700">
    <property type="term" value="F:DNA-binding transcription factor activity"/>
    <property type="evidence" value="ECO:0007669"/>
    <property type="project" value="TreeGrafter"/>
</dbReference>
<dbReference type="PROSITE" id="PS51078">
    <property type="entry name" value="ICLR_ED"/>
    <property type="match status" value="1"/>
</dbReference>
<keyword evidence="3" id="KW-0804">Transcription</keyword>
<dbReference type="Gene3D" id="3.30.450.40">
    <property type="match status" value="1"/>
</dbReference>
<dbReference type="SUPFAM" id="SSF46785">
    <property type="entry name" value="Winged helix' DNA-binding domain"/>
    <property type="match status" value="1"/>
</dbReference>
<sequence length="256" mass="28463">MSILSSVVDVYQLFLRSGNELTVTTLVNELGMPKSSASRLLKQMAELGLLEKKNNAPIYRPGLLIMELAHRARGMNPLIDMMLEALDELAKDSGFTSYVSALDDDMVRVVHARFGNSMLQVITQPGTRLPILGTSTGRALLARLPLNERSKIIDREPKEERGKLVERLDLVADRGWEFSMDESVAGVASISSTVFDPAQNTLYALCLSLPAAQMNDEVMVQLSKSLCHKAAYLGCMVGDPYWLQKSMNKSWDYFML</sequence>
<protein>
    <submittedName>
        <fullName evidence="6">IclR family transcriptional regulator</fullName>
    </submittedName>
</protein>
<name>A0AAJ4NHK8_PRORE</name>
<feature type="domain" description="HTH iclR-type" evidence="4">
    <location>
        <begin position="1"/>
        <end position="63"/>
    </location>
</feature>
<dbReference type="GO" id="GO:0045892">
    <property type="term" value="P:negative regulation of DNA-templated transcription"/>
    <property type="evidence" value="ECO:0007669"/>
    <property type="project" value="TreeGrafter"/>
</dbReference>
<dbReference type="Gene3D" id="1.10.10.10">
    <property type="entry name" value="Winged helix-like DNA-binding domain superfamily/Winged helix DNA-binding domain"/>
    <property type="match status" value="1"/>
</dbReference>
<dbReference type="Proteomes" id="UP000682358">
    <property type="component" value="Chromosome"/>
</dbReference>
<gene>
    <name evidence="6" type="ORF">KOF27_13440</name>
</gene>
<evidence type="ECO:0000259" key="5">
    <source>
        <dbReference type="PROSITE" id="PS51078"/>
    </source>
</evidence>
<keyword evidence="2" id="KW-0238">DNA-binding</keyword>
<organism evidence="6 7">
    <name type="scientific">Providencia rettgeri</name>
    <dbReference type="NCBI Taxonomy" id="587"/>
    <lineage>
        <taxon>Bacteria</taxon>
        <taxon>Pseudomonadati</taxon>
        <taxon>Pseudomonadota</taxon>
        <taxon>Gammaproteobacteria</taxon>
        <taxon>Enterobacterales</taxon>
        <taxon>Morganellaceae</taxon>
        <taxon>Providencia</taxon>
    </lineage>
</organism>
<feature type="domain" description="IclR-ED" evidence="5">
    <location>
        <begin position="64"/>
        <end position="239"/>
    </location>
</feature>
<dbReference type="SUPFAM" id="SSF55781">
    <property type="entry name" value="GAF domain-like"/>
    <property type="match status" value="1"/>
</dbReference>
<dbReference type="AlphaFoldDB" id="A0AAJ4NHK8"/>
<dbReference type="InterPro" id="IPR036390">
    <property type="entry name" value="WH_DNA-bd_sf"/>
</dbReference>
<dbReference type="InterPro" id="IPR036388">
    <property type="entry name" value="WH-like_DNA-bd_sf"/>
</dbReference>
<dbReference type="InterPro" id="IPR014757">
    <property type="entry name" value="Tscrpt_reg_IclR_C"/>
</dbReference>
<evidence type="ECO:0000259" key="4">
    <source>
        <dbReference type="PROSITE" id="PS51077"/>
    </source>
</evidence>
<dbReference type="PROSITE" id="PS51077">
    <property type="entry name" value="HTH_ICLR"/>
    <property type="match status" value="1"/>
</dbReference>
<evidence type="ECO:0000313" key="6">
    <source>
        <dbReference type="EMBL" id="QWQ19619.2"/>
    </source>
</evidence>
<dbReference type="PANTHER" id="PTHR30136:SF35">
    <property type="entry name" value="HTH-TYPE TRANSCRIPTIONAL REGULATOR RV1719"/>
    <property type="match status" value="1"/>
</dbReference>
<accession>A0AAJ4NHK8</accession>
<evidence type="ECO:0000256" key="1">
    <source>
        <dbReference type="ARBA" id="ARBA00023015"/>
    </source>
</evidence>
<dbReference type="PANTHER" id="PTHR30136">
    <property type="entry name" value="HELIX-TURN-HELIX TRANSCRIPTIONAL REGULATOR, ICLR FAMILY"/>
    <property type="match status" value="1"/>
</dbReference>
<dbReference type="Pfam" id="PF09339">
    <property type="entry name" value="HTH_IclR"/>
    <property type="match status" value="1"/>
</dbReference>
<reference evidence="6" key="1">
    <citation type="submission" date="2021-06" db="EMBL/GenBank/DDBJ databases">
        <title>Emergence of genetically related NDM-1-producing Providencia rettgeri strains in Argentina.</title>
        <authorList>
            <person name="Pasteran F."/>
            <person name="Meo A."/>
            <person name="Gomez S."/>
            <person name="Derdoy L."/>
            <person name="Albronoz E."/>
            <person name="Faccone D."/>
            <person name="Guerriero L."/>
            <person name="Archuby D."/>
            <person name="Tarzia A."/>
            <person name="Lopez M."/>
            <person name="Corso A."/>
        </authorList>
    </citation>
    <scope>NUCLEOTIDE SEQUENCE</scope>
    <source>
        <strain evidence="6">PreM15628</strain>
    </source>
</reference>
<evidence type="ECO:0000256" key="3">
    <source>
        <dbReference type="ARBA" id="ARBA00023163"/>
    </source>
</evidence>
<dbReference type="GO" id="GO:0003677">
    <property type="term" value="F:DNA binding"/>
    <property type="evidence" value="ECO:0007669"/>
    <property type="project" value="UniProtKB-KW"/>
</dbReference>
<dbReference type="Pfam" id="PF01614">
    <property type="entry name" value="IclR_C"/>
    <property type="match status" value="1"/>
</dbReference>
<proteinExistence type="predicted"/>
<evidence type="ECO:0000256" key="2">
    <source>
        <dbReference type="ARBA" id="ARBA00023125"/>
    </source>
</evidence>
<dbReference type="InterPro" id="IPR029016">
    <property type="entry name" value="GAF-like_dom_sf"/>
</dbReference>